<dbReference type="Gene3D" id="1.10.357.10">
    <property type="entry name" value="Tetracycline Repressor, domain 2"/>
    <property type="match status" value="1"/>
</dbReference>
<feature type="DNA-binding region" description="H-T-H motif" evidence="2">
    <location>
        <begin position="58"/>
        <end position="77"/>
    </location>
</feature>
<evidence type="ECO:0000256" key="3">
    <source>
        <dbReference type="SAM" id="MobiDB-lite"/>
    </source>
</evidence>
<reference evidence="5" key="1">
    <citation type="submission" date="2022-12" db="EMBL/GenBank/DDBJ databases">
        <title>Paraconexibacter alkalitolerans sp. nov. and Baekduia alba sp. nov., isolated from soil and emended description of the genera Paraconexibacter (Chun et al., 2020) and Baekduia (An et al., 2020).</title>
        <authorList>
            <person name="Vieira S."/>
            <person name="Huber K.J."/>
            <person name="Geppert A."/>
            <person name="Wolf J."/>
            <person name="Neumann-Schaal M."/>
            <person name="Muesken M."/>
            <person name="Overmann J."/>
        </authorList>
    </citation>
    <scope>NUCLEOTIDE SEQUENCE</scope>
    <source>
        <strain evidence="5">AEG42_29</strain>
    </source>
</reference>
<dbReference type="InterPro" id="IPR001647">
    <property type="entry name" value="HTH_TetR"/>
</dbReference>
<feature type="region of interest" description="Disordered" evidence="3">
    <location>
        <begin position="1"/>
        <end position="38"/>
    </location>
</feature>
<protein>
    <recommendedName>
        <fullName evidence="4">HTH tetR-type domain-containing protein</fullName>
    </recommendedName>
</protein>
<gene>
    <name evidence="5" type="ORF">DSM112329_00961</name>
</gene>
<dbReference type="GO" id="GO:0003677">
    <property type="term" value="F:DNA binding"/>
    <property type="evidence" value="ECO:0007669"/>
    <property type="project" value="UniProtKB-UniRule"/>
</dbReference>
<dbReference type="AlphaFoldDB" id="A0AAU7AR47"/>
<feature type="domain" description="HTH tetR-type" evidence="4">
    <location>
        <begin position="35"/>
        <end position="95"/>
    </location>
</feature>
<evidence type="ECO:0000313" key="5">
    <source>
        <dbReference type="EMBL" id="XAY04132.1"/>
    </source>
</evidence>
<keyword evidence="1 2" id="KW-0238">DNA-binding</keyword>
<dbReference type="EMBL" id="CP114014">
    <property type="protein sequence ID" value="XAY04132.1"/>
    <property type="molecule type" value="Genomic_DNA"/>
</dbReference>
<proteinExistence type="predicted"/>
<dbReference type="SUPFAM" id="SSF46689">
    <property type="entry name" value="Homeodomain-like"/>
    <property type="match status" value="1"/>
</dbReference>
<organism evidence="5">
    <name type="scientific">Paraconexibacter sp. AEG42_29</name>
    <dbReference type="NCBI Taxonomy" id="2997339"/>
    <lineage>
        <taxon>Bacteria</taxon>
        <taxon>Bacillati</taxon>
        <taxon>Actinomycetota</taxon>
        <taxon>Thermoleophilia</taxon>
        <taxon>Solirubrobacterales</taxon>
        <taxon>Paraconexibacteraceae</taxon>
        <taxon>Paraconexibacter</taxon>
    </lineage>
</organism>
<sequence>MSTAARTPGGAGRRSNSIGAVATPHVRRTQEERTAETRGKLLDATIQSVLDVGYAATTTRRVTELAGVSQGAQTHHFPYRVDLVGAAVERLAAQRISETAAKARSLPTDPAHRTVALLDLLWQDLSGPIFRIFVKLWIAAADDPELYDRLVPVEKDMRRQIMAEAANLGGDLIKVPGWESRLNIALSAMRGLALGDAFEPREQPRPSAWPAMRTELERMFRAGDSAA</sequence>
<name>A0AAU7AR47_9ACTN</name>
<evidence type="ECO:0000256" key="2">
    <source>
        <dbReference type="PROSITE-ProRule" id="PRU00335"/>
    </source>
</evidence>
<accession>A0AAU7AR47</accession>
<evidence type="ECO:0000259" key="4">
    <source>
        <dbReference type="PROSITE" id="PS50977"/>
    </source>
</evidence>
<dbReference type="Pfam" id="PF00440">
    <property type="entry name" value="TetR_N"/>
    <property type="match status" value="1"/>
</dbReference>
<evidence type="ECO:0000256" key="1">
    <source>
        <dbReference type="ARBA" id="ARBA00023125"/>
    </source>
</evidence>
<dbReference type="InterPro" id="IPR009057">
    <property type="entry name" value="Homeodomain-like_sf"/>
</dbReference>
<dbReference type="PROSITE" id="PS50977">
    <property type="entry name" value="HTH_TETR_2"/>
    <property type="match status" value="1"/>
</dbReference>
<feature type="compositionally biased region" description="Basic and acidic residues" evidence="3">
    <location>
        <begin position="28"/>
        <end position="38"/>
    </location>
</feature>
<dbReference type="KEGG" id="parq:DSM112329_00961"/>